<feature type="chain" id="PRO_5026134204" evidence="2">
    <location>
        <begin position="22"/>
        <end position="270"/>
    </location>
</feature>
<organism evidence="3 4">
    <name type="scientific">Peltaster fructicola</name>
    <dbReference type="NCBI Taxonomy" id="286661"/>
    <lineage>
        <taxon>Eukaryota</taxon>
        <taxon>Fungi</taxon>
        <taxon>Dikarya</taxon>
        <taxon>Ascomycota</taxon>
        <taxon>Pezizomycotina</taxon>
        <taxon>Dothideomycetes</taxon>
        <taxon>Dothideomycetes incertae sedis</taxon>
        <taxon>Peltaster</taxon>
    </lineage>
</organism>
<feature type="signal peptide" evidence="2">
    <location>
        <begin position="1"/>
        <end position="21"/>
    </location>
</feature>
<gene>
    <name evidence="3" type="ORF">AMS68_004488</name>
</gene>
<evidence type="ECO:0000313" key="4">
    <source>
        <dbReference type="Proteomes" id="UP000503462"/>
    </source>
</evidence>
<feature type="compositionally biased region" description="Polar residues" evidence="1">
    <location>
        <begin position="168"/>
        <end position="181"/>
    </location>
</feature>
<dbReference type="AlphaFoldDB" id="A0A6H0XWD0"/>
<evidence type="ECO:0000313" key="3">
    <source>
        <dbReference type="EMBL" id="QIW98970.1"/>
    </source>
</evidence>
<evidence type="ECO:0000256" key="1">
    <source>
        <dbReference type="SAM" id="MobiDB-lite"/>
    </source>
</evidence>
<keyword evidence="2" id="KW-0732">Signal</keyword>
<keyword evidence="4" id="KW-1185">Reference proteome</keyword>
<dbReference type="EMBL" id="CP051141">
    <property type="protein sequence ID" value="QIW98970.1"/>
    <property type="molecule type" value="Genomic_DNA"/>
</dbReference>
<accession>A0A6H0XWD0</accession>
<reference evidence="3 4" key="1">
    <citation type="journal article" date="2016" name="Sci. Rep.">
        <title>Peltaster fructicola genome reveals evolution from an invasive phytopathogen to an ectophytic parasite.</title>
        <authorList>
            <person name="Xu C."/>
            <person name="Chen H."/>
            <person name="Gleason M.L."/>
            <person name="Xu J.R."/>
            <person name="Liu H."/>
            <person name="Zhang R."/>
            <person name="Sun G."/>
        </authorList>
    </citation>
    <scope>NUCLEOTIDE SEQUENCE [LARGE SCALE GENOMIC DNA]</scope>
    <source>
        <strain evidence="3 4">LNHT1506</strain>
    </source>
</reference>
<dbReference type="Proteomes" id="UP000503462">
    <property type="component" value="Chromosome 3"/>
</dbReference>
<proteinExistence type="predicted"/>
<sequence>MFPRFLMTLLAFITILFTVHAAPARVVTRNASPEVESFDGLTALFGRTVPSFACHFGGIRCTREGEAGSEISSPIVTHIFGRRVGPSICSYPGTQCVRSTGDASTLQARWKPWSSCGPPGITCAFEDLAVSEGSTEEQDNSIEGRWKPWSSCGPPGITCADEVESDTVDSASEVTQDTQDTVEGRWKPWSSCGPRGITCADEVESDTGDSAFTELAQDTQDTIEGRWKPWSSCGPPGITCADEVSEGAERDIPWAPSTLATYGMPAPTST</sequence>
<protein>
    <submittedName>
        <fullName evidence="3">Uncharacterized protein</fullName>
    </submittedName>
</protein>
<evidence type="ECO:0000256" key="2">
    <source>
        <dbReference type="SAM" id="SignalP"/>
    </source>
</evidence>
<name>A0A6H0XWD0_9PEZI</name>
<feature type="region of interest" description="Disordered" evidence="1">
    <location>
        <begin position="168"/>
        <end position="187"/>
    </location>
</feature>